<dbReference type="EMBL" id="CM044705">
    <property type="protein sequence ID" value="KAI5662670.1"/>
    <property type="molecule type" value="Genomic_DNA"/>
</dbReference>
<dbReference type="Proteomes" id="UP001060085">
    <property type="component" value="Linkage Group LG05"/>
</dbReference>
<accession>A0ACC0AQN8</accession>
<sequence>MWLVPSTRASSDGVDDSDSGEWIHLKRGIDIKGCGQSVYVDTASCSAVGFELDNKIGPRAYLCLAGIDYEKPELGSDGLVLGIRTLSVEPHCFITYSFKFEE</sequence>
<evidence type="ECO:0000313" key="2">
    <source>
        <dbReference type="Proteomes" id="UP001060085"/>
    </source>
</evidence>
<evidence type="ECO:0000313" key="1">
    <source>
        <dbReference type="EMBL" id="KAI5662670.1"/>
    </source>
</evidence>
<name>A0ACC0AQN8_CATRO</name>
<gene>
    <name evidence="1" type="ORF">M9H77_21993</name>
</gene>
<organism evidence="1 2">
    <name type="scientific">Catharanthus roseus</name>
    <name type="common">Madagascar periwinkle</name>
    <name type="synonym">Vinca rosea</name>
    <dbReference type="NCBI Taxonomy" id="4058"/>
    <lineage>
        <taxon>Eukaryota</taxon>
        <taxon>Viridiplantae</taxon>
        <taxon>Streptophyta</taxon>
        <taxon>Embryophyta</taxon>
        <taxon>Tracheophyta</taxon>
        <taxon>Spermatophyta</taxon>
        <taxon>Magnoliopsida</taxon>
        <taxon>eudicotyledons</taxon>
        <taxon>Gunneridae</taxon>
        <taxon>Pentapetalae</taxon>
        <taxon>asterids</taxon>
        <taxon>lamiids</taxon>
        <taxon>Gentianales</taxon>
        <taxon>Apocynaceae</taxon>
        <taxon>Rauvolfioideae</taxon>
        <taxon>Vinceae</taxon>
        <taxon>Catharanthinae</taxon>
        <taxon>Catharanthus</taxon>
    </lineage>
</organism>
<comment type="caution">
    <text evidence="1">The sequence shown here is derived from an EMBL/GenBank/DDBJ whole genome shotgun (WGS) entry which is preliminary data.</text>
</comment>
<protein>
    <submittedName>
        <fullName evidence="1">Uncharacterized protein</fullName>
    </submittedName>
</protein>
<proteinExistence type="predicted"/>
<keyword evidence="2" id="KW-1185">Reference proteome</keyword>
<reference evidence="2" key="1">
    <citation type="journal article" date="2023" name="Nat. Plants">
        <title>Single-cell RNA sequencing provides a high-resolution roadmap for understanding the multicellular compartmentation of specialized metabolism.</title>
        <authorList>
            <person name="Sun S."/>
            <person name="Shen X."/>
            <person name="Li Y."/>
            <person name="Li Y."/>
            <person name="Wang S."/>
            <person name="Li R."/>
            <person name="Zhang H."/>
            <person name="Shen G."/>
            <person name="Guo B."/>
            <person name="Wei J."/>
            <person name="Xu J."/>
            <person name="St-Pierre B."/>
            <person name="Chen S."/>
            <person name="Sun C."/>
        </authorList>
    </citation>
    <scope>NUCLEOTIDE SEQUENCE [LARGE SCALE GENOMIC DNA]</scope>
</reference>